<keyword evidence="4" id="KW-1185">Reference proteome</keyword>
<evidence type="ECO:0000313" key="4">
    <source>
        <dbReference type="Proteomes" id="UP001066276"/>
    </source>
</evidence>
<feature type="signal peptide" evidence="2">
    <location>
        <begin position="1"/>
        <end position="16"/>
    </location>
</feature>
<evidence type="ECO:0000313" key="3">
    <source>
        <dbReference type="EMBL" id="KAJ1151756.1"/>
    </source>
</evidence>
<dbReference type="EMBL" id="JANPWB010000009">
    <property type="protein sequence ID" value="KAJ1151756.1"/>
    <property type="molecule type" value="Genomic_DNA"/>
</dbReference>
<keyword evidence="2" id="KW-0732">Signal</keyword>
<protein>
    <submittedName>
        <fullName evidence="3">Uncharacterized protein</fullName>
    </submittedName>
</protein>
<sequence>MFPAGSLAGFGLPIRALNVGALLEGVALLIVPQSAQHRPRLPGGGRGKRPPGATSPSHAGCGSGRSPEIAGEAQSRWLSPPFASHFPPATACIRSLASDSPLDAHLRRAGVLPQQHPSAHPSEQARLITASHSGTAQTAPWQQHRLFTRIFPATAQLPLKWPKGDRVRGDQPEEAGDRLGAGVFVSRLKSSELHFRASRHLGHALLRSELE</sequence>
<evidence type="ECO:0000256" key="2">
    <source>
        <dbReference type="SAM" id="SignalP"/>
    </source>
</evidence>
<evidence type="ECO:0000256" key="1">
    <source>
        <dbReference type="SAM" id="MobiDB-lite"/>
    </source>
</evidence>
<accession>A0AAV7RH58</accession>
<proteinExistence type="predicted"/>
<dbReference type="AlphaFoldDB" id="A0AAV7RH58"/>
<reference evidence="3" key="1">
    <citation type="journal article" date="2022" name="bioRxiv">
        <title>Sequencing and chromosome-scale assembly of the giantPleurodeles waltlgenome.</title>
        <authorList>
            <person name="Brown T."/>
            <person name="Elewa A."/>
            <person name="Iarovenko S."/>
            <person name="Subramanian E."/>
            <person name="Araus A.J."/>
            <person name="Petzold A."/>
            <person name="Susuki M."/>
            <person name="Suzuki K.-i.T."/>
            <person name="Hayashi T."/>
            <person name="Toyoda A."/>
            <person name="Oliveira C."/>
            <person name="Osipova E."/>
            <person name="Leigh N.D."/>
            <person name="Simon A."/>
            <person name="Yun M.H."/>
        </authorList>
    </citation>
    <scope>NUCLEOTIDE SEQUENCE</scope>
    <source>
        <strain evidence="3">20211129_DDA</strain>
        <tissue evidence="3">Liver</tissue>
    </source>
</reference>
<organism evidence="3 4">
    <name type="scientific">Pleurodeles waltl</name>
    <name type="common">Iberian ribbed newt</name>
    <dbReference type="NCBI Taxonomy" id="8319"/>
    <lineage>
        <taxon>Eukaryota</taxon>
        <taxon>Metazoa</taxon>
        <taxon>Chordata</taxon>
        <taxon>Craniata</taxon>
        <taxon>Vertebrata</taxon>
        <taxon>Euteleostomi</taxon>
        <taxon>Amphibia</taxon>
        <taxon>Batrachia</taxon>
        <taxon>Caudata</taxon>
        <taxon>Salamandroidea</taxon>
        <taxon>Salamandridae</taxon>
        <taxon>Pleurodelinae</taxon>
        <taxon>Pleurodeles</taxon>
    </lineage>
</organism>
<feature type="region of interest" description="Disordered" evidence="1">
    <location>
        <begin position="36"/>
        <end position="72"/>
    </location>
</feature>
<gene>
    <name evidence="3" type="ORF">NDU88_004536</name>
</gene>
<feature type="chain" id="PRO_5043798598" evidence="2">
    <location>
        <begin position="17"/>
        <end position="211"/>
    </location>
</feature>
<dbReference type="Proteomes" id="UP001066276">
    <property type="component" value="Chromosome 5"/>
</dbReference>
<name>A0AAV7RH58_PLEWA</name>
<comment type="caution">
    <text evidence="3">The sequence shown here is derived from an EMBL/GenBank/DDBJ whole genome shotgun (WGS) entry which is preliminary data.</text>
</comment>